<dbReference type="PANTHER" id="PTHR43423">
    <property type="entry name" value="ABC TRANSPORTER I FAMILY MEMBER 17"/>
    <property type="match status" value="1"/>
</dbReference>
<reference evidence="6" key="1">
    <citation type="journal article" date="2020" name="mSystems">
        <title>Genome- and Community-Level Interaction Insights into Carbon Utilization and Element Cycling Functions of Hydrothermarchaeota in Hydrothermal Sediment.</title>
        <authorList>
            <person name="Zhou Z."/>
            <person name="Liu Y."/>
            <person name="Xu W."/>
            <person name="Pan J."/>
            <person name="Luo Z.H."/>
            <person name="Li M."/>
        </authorList>
    </citation>
    <scope>NUCLEOTIDE SEQUENCE [LARGE SCALE GENOMIC DNA]</scope>
    <source>
        <strain evidence="6">SpSt-456</strain>
    </source>
</reference>
<evidence type="ECO:0000256" key="2">
    <source>
        <dbReference type="ARBA" id="ARBA00022592"/>
    </source>
</evidence>
<dbReference type="PROSITE" id="PS00211">
    <property type="entry name" value="ABC_TRANSPORTER_1"/>
    <property type="match status" value="1"/>
</dbReference>
<comment type="caution">
    <text evidence="6">The sequence shown here is derived from an EMBL/GenBank/DDBJ whole genome shotgun (WGS) entry which is preliminary data.</text>
</comment>
<keyword evidence="2" id="KW-0592">Phosphate transport</keyword>
<dbReference type="InterPro" id="IPR017871">
    <property type="entry name" value="ABC_transporter-like_CS"/>
</dbReference>
<organism evidence="6">
    <name type="scientific">Desulfacinum infernum</name>
    <dbReference type="NCBI Taxonomy" id="35837"/>
    <lineage>
        <taxon>Bacteria</taxon>
        <taxon>Pseudomonadati</taxon>
        <taxon>Thermodesulfobacteriota</taxon>
        <taxon>Syntrophobacteria</taxon>
        <taxon>Syntrophobacterales</taxon>
        <taxon>Syntrophobacteraceae</taxon>
        <taxon>Desulfacinum</taxon>
    </lineage>
</organism>
<dbReference type="CDD" id="cd03260">
    <property type="entry name" value="ABC_PstB_phosphate_transporter"/>
    <property type="match status" value="1"/>
</dbReference>
<keyword evidence="4 6" id="KW-0067">ATP-binding</keyword>
<protein>
    <submittedName>
        <fullName evidence="6">Phosphate ABC transporter ATP-binding protein</fullName>
    </submittedName>
</protein>
<dbReference type="PANTHER" id="PTHR43423:SF1">
    <property type="entry name" value="ABC TRANSPORTER I FAMILY MEMBER 17"/>
    <property type="match status" value="1"/>
</dbReference>
<dbReference type="GO" id="GO:0016020">
    <property type="term" value="C:membrane"/>
    <property type="evidence" value="ECO:0007669"/>
    <property type="project" value="InterPro"/>
</dbReference>
<dbReference type="InterPro" id="IPR003439">
    <property type="entry name" value="ABC_transporter-like_ATP-bd"/>
</dbReference>
<dbReference type="AlphaFoldDB" id="A0A832EI93"/>
<dbReference type="GO" id="GO:0005315">
    <property type="term" value="F:phosphate transmembrane transporter activity"/>
    <property type="evidence" value="ECO:0007669"/>
    <property type="project" value="InterPro"/>
</dbReference>
<dbReference type="PROSITE" id="PS50893">
    <property type="entry name" value="ABC_TRANSPORTER_2"/>
    <property type="match status" value="1"/>
</dbReference>
<sequence>MKGKPAMGVKIRLQKVSFRYGTRFVFQEVSVEFHEHELAVIVGPSGQGKSTLLMCLNRLWEEIPGARMEGEVWITLDGRPRCVSDPSFPATTLRRRVAMVFQTPNPLPMTIFNNVAFPHKLMGVRDRKTLEETVRKALAKAYLWDEVKDRLHEDARHLSGGQQQRLCIARALSLDPEVVLLDEPTSSLDEKAARVIENLLLDLKRRLTVIVVSHSTDQVRRLADRVFRLQEGRLFLDRPLADYLSL</sequence>
<proteinExistence type="predicted"/>
<dbReference type="SMART" id="SM00382">
    <property type="entry name" value="AAA"/>
    <property type="match status" value="1"/>
</dbReference>
<dbReference type="InterPro" id="IPR005670">
    <property type="entry name" value="PstB-like"/>
</dbReference>
<name>A0A832EI93_9BACT</name>
<dbReference type="GO" id="GO:0016887">
    <property type="term" value="F:ATP hydrolysis activity"/>
    <property type="evidence" value="ECO:0007669"/>
    <property type="project" value="InterPro"/>
</dbReference>
<dbReference type="Pfam" id="PF00005">
    <property type="entry name" value="ABC_tran"/>
    <property type="match status" value="1"/>
</dbReference>
<dbReference type="GO" id="GO:0005524">
    <property type="term" value="F:ATP binding"/>
    <property type="evidence" value="ECO:0007669"/>
    <property type="project" value="UniProtKB-KW"/>
</dbReference>
<dbReference type="EMBL" id="DSTK01000001">
    <property type="protein sequence ID" value="HFK95708.1"/>
    <property type="molecule type" value="Genomic_DNA"/>
</dbReference>
<gene>
    <name evidence="6" type="ORF">ENS06_00080</name>
</gene>
<keyword evidence="3" id="KW-0547">Nucleotide-binding</keyword>
<dbReference type="InterPro" id="IPR027417">
    <property type="entry name" value="P-loop_NTPase"/>
</dbReference>
<evidence type="ECO:0000259" key="5">
    <source>
        <dbReference type="PROSITE" id="PS50893"/>
    </source>
</evidence>
<dbReference type="SUPFAM" id="SSF52540">
    <property type="entry name" value="P-loop containing nucleoside triphosphate hydrolases"/>
    <property type="match status" value="1"/>
</dbReference>
<dbReference type="InterPro" id="IPR003593">
    <property type="entry name" value="AAA+_ATPase"/>
</dbReference>
<evidence type="ECO:0000256" key="3">
    <source>
        <dbReference type="ARBA" id="ARBA00022741"/>
    </source>
</evidence>
<evidence type="ECO:0000256" key="1">
    <source>
        <dbReference type="ARBA" id="ARBA00022448"/>
    </source>
</evidence>
<accession>A0A832EI93</accession>
<dbReference type="Gene3D" id="3.40.50.300">
    <property type="entry name" value="P-loop containing nucleotide triphosphate hydrolases"/>
    <property type="match status" value="1"/>
</dbReference>
<feature type="domain" description="ABC transporter" evidence="5">
    <location>
        <begin position="11"/>
        <end position="246"/>
    </location>
</feature>
<evidence type="ECO:0000256" key="4">
    <source>
        <dbReference type="ARBA" id="ARBA00022840"/>
    </source>
</evidence>
<keyword evidence="1" id="KW-0813">Transport</keyword>
<dbReference type="GO" id="GO:0035435">
    <property type="term" value="P:phosphate ion transmembrane transport"/>
    <property type="evidence" value="ECO:0007669"/>
    <property type="project" value="InterPro"/>
</dbReference>
<evidence type="ECO:0000313" key="6">
    <source>
        <dbReference type="EMBL" id="HFK95708.1"/>
    </source>
</evidence>